<dbReference type="GO" id="GO:0005737">
    <property type="term" value="C:cytoplasm"/>
    <property type="evidence" value="ECO:0007669"/>
    <property type="project" value="TreeGrafter"/>
</dbReference>
<comment type="cofactor">
    <cofactor evidence="9 11">
        <name>Mg(2+)</name>
        <dbReference type="ChEBI" id="CHEBI:18420"/>
    </cofactor>
    <text evidence="9 11">Binds 2 magnesium ions per subunit.</text>
</comment>
<dbReference type="Gene3D" id="3.30.470.20">
    <property type="entry name" value="ATP-grasp fold, B domain"/>
    <property type="match status" value="1"/>
</dbReference>
<organism evidence="13 14">
    <name type="scientific">Tripterygium wilfordii</name>
    <name type="common">Thunder God vine</name>
    <dbReference type="NCBI Taxonomy" id="458696"/>
    <lineage>
        <taxon>Eukaryota</taxon>
        <taxon>Viridiplantae</taxon>
        <taxon>Streptophyta</taxon>
        <taxon>Embryophyta</taxon>
        <taxon>Tracheophyta</taxon>
        <taxon>Spermatophyta</taxon>
        <taxon>Magnoliopsida</taxon>
        <taxon>eudicotyledons</taxon>
        <taxon>Gunneridae</taxon>
        <taxon>Pentapetalae</taxon>
        <taxon>rosids</taxon>
        <taxon>fabids</taxon>
        <taxon>Celastrales</taxon>
        <taxon>Celastraceae</taxon>
        <taxon>Tripterygium</taxon>
    </lineage>
</organism>
<sequence>MPKAGQRHRIGYALEPKKMQSFISPSLLDYASERGVDLIRIDPEKPLSEQGPFDCVIHKLYDPDWKIQLRNFSAKNPNVPIIDSPDSIEQLHNRISMLEVVTKLQISKGFKDIGIPKQVVVFDKEGFVDSVRGLKFPVLAKHLMANGSPDSHKMLLVFDNEGLEKVDTPVVLQEFVNHGGSIFKVYVVGENATCVKRKSLPDISEEKLKTLNGSISFSQISNLATSNAGCDEANVEKVEMPPLGFVVEIARAMREALGLNLFNFDVIRDSREEDRYLVIDINYFPGYAKMPSFESVLTDFFLEIVHEKKCKETGEVADDNVEDTNGEVLS</sequence>
<comment type="subunit">
    <text evidence="2 9">Monomer.</text>
</comment>
<dbReference type="InterPro" id="IPR041429">
    <property type="entry name" value="ITPK1_N"/>
</dbReference>
<keyword evidence="14" id="KW-1185">Reference proteome</keyword>
<dbReference type="GO" id="GO:0047325">
    <property type="term" value="F:inositol-3,4,5,6-tetrakisphosphate 1-kinase activity"/>
    <property type="evidence" value="ECO:0007669"/>
    <property type="project" value="UniProtKB-EC"/>
</dbReference>
<feature type="binding site" evidence="10">
    <location>
        <position position="152"/>
    </location>
    <ligand>
        <name>1D-myo-inositol 1,3,4-trisphosphate</name>
        <dbReference type="ChEBI" id="CHEBI:58414"/>
    </ligand>
</feature>
<evidence type="ECO:0000256" key="4">
    <source>
        <dbReference type="ARBA" id="ARBA00022723"/>
    </source>
</evidence>
<evidence type="ECO:0000259" key="12">
    <source>
        <dbReference type="PROSITE" id="PS50975"/>
    </source>
</evidence>
<dbReference type="OrthoDB" id="25308at2759"/>
<dbReference type="GO" id="GO:0052726">
    <property type="term" value="F:inositol-1,3,4-trisphosphate 5-kinase activity"/>
    <property type="evidence" value="ECO:0007669"/>
    <property type="project" value="InterPro"/>
</dbReference>
<evidence type="ECO:0000256" key="9">
    <source>
        <dbReference type="PIRNR" id="PIRNR038186"/>
    </source>
</evidence>
<evidence type="ECO:0000256" key="11">
    <source>
        <dbReference type="PIRSR" id="PIRSR038186-2"/>
    </source>
</evidence>
<dbReference type="PANTHER" id="PTHR14217:SF40">
    <property type="entry name" value="INOSITOL-TETRAKISPHOSPHATE 1-KINASE 2"/>
    <property type="match status" value="1"/>
</dbReference>
<dbReference type="SUPFAM" id="SSF56059">
    <property type="entry name" value="Glutathione synthetase ATP-binding domain-like"/>
    <property type="match status" value="1"/>
</dbReference>
<dbReference type="GO" id="GO:0000287">
    <property type="term" value="F:magnesium ion binding"/>
    <property type="evidence" value="ECO:0007669"/>
    <property type="project" value="InterPro"/>
</dbReference>
<feature type="binding site" evidence="10">
    <location>
        <position position="94"/>
    </location>
    <ligand>
        <name>ATP</name>
        <dbReference type="ChEBI" id="CHEBI:30616"/>
    </ligand>
</feature>
<gene>
    <name evidence="13" type="ORF">HS088_TW23G00495</name>
</gene>
<evidence type="ECO:0000256" key="3">
    <source>
        <dbReference type="ARBA" id="ARBA00022679"/>
    </source>
</evidence>
<keyword evidence="5 9" id="KW-0547">Nucleotide-binding</keyword>
<dbReference type="EC" id="2.7.1.134" evidence="9"/>
<keyword evidence="7 9" id="KW-0067">ATP-binding</keyword>
<dbReference type="Proteomes" id="UP000593562">
    <property type="component" value="Unassembled WGS sequence"/>
</dbReference>
<feature type="binding site" evidence="10">
    <location>
        <position position="282"/>
    </location>
    <ligand>
        <name>1D-myo-inositol 1,3,4-trisphosphate</name>
        <dbReference type="ChEBI" id="CHEBI:58414"/>
    </ligand>
</feature>
<dbReference type="Pfam" id="PF17927">
    <property type="entry name" value="Ins134_P3_kin_N"/>
    <property type="match status" value="1"/>
</dbReference>
<dbReference type="AlphaFoldDB" id="A0A7J7BW43"/>
<feature type="binding site" evidence="11">
    <location>
        <position position="280"/>
    </location>
    <ligand>
        <name>Mg(2+)</name>
        <dbReference type="ChEBI" id="CHEBI:18420"/>
        <label>2</label>
    </ligand>
</feature>
<evidence type="ECO:0000256" key="2">
    <source>
        <dbReference type="ARBA" id="ARBA00011245"/>
    </source>
</evidence>
<feature type="binding site" evidence="11">
    <location>
        <position position="265"/>
    </location>
    <ligand>
        <name>Mg(2+)</name>
        <dbReference type="ChEBI" id="CHEBI:18420"/>
        <label>1</label>
    </ligand>
</feature>
<dbReference type="Pfam" id="PF05770">
    <property type="entry name" value="Ins134_P3_kin"/>
    <property type="match status" value="1"/>
</dbReference>
<feature type="binding site" evidence="11">
    <location>
        <position position="282"/>
    </location>
    <ligand>
        <name>Mg(2+)</name>
        <dbReference type="ChEBI" id="CHEBI:18420"/>
        <label>2</label>
    </ligand>
</feature>
<keyword evidence="3 9" id="KW-0808">Transferase</keyword>
<evidence type="ECO:0000256" key="7">
    <source>
        <dbReference type="ARBA" id="ARBA00022840"/>
    </source>
</evidence>
<evidence type="ECO:0000313" key="13">
    <source>
        <dbReference type="EMBL" id="KAF5725766.1"/>
    </source>
</evidence>
<evidence type="ECO:0000256" key="6">
    <source>
        <dbReference type="ARBA" id="ARBA00022777"/>
    </source>
</evidence>
<feature type="binding site" evidence="10">
    <location>
        <position position="18"/>
    </location>
    <ligand>
        <name>1D-myo-inositol 1,3,4-trisphosphate</name>
        <dbReference type="ChEBI" id="CHEBI:58414"/>
    </ligand>
</feature>
<accession>A0A7J7BW43</accession>
<name>A0A7J7BW43_TRIWF</name>
<dbReference type="InParanoid" id="A0A7J7BW43"/>
<comment type="catalytic activity">
    <reaction evidence="9">
        <text>1D-myo-inositol 3,4,5,6-tetrakisphosphate + ATP = 1D-myo-inositol 1,3,4,5,6-pentakisphosphate + ADP + H(+)</text>
        <dbReference type="Rhea" id="RHEA:12452"/>
        <dbReference type="ChEBI" id="CHEBI:15378"/>
        <dbReference type="ChEBI" id="CHEBI:30616"/>
        <dbReference type="ChEBI" id="CHEBI:57539"/>
        <dbReference type="ChEBI" id="CHEBI:57733"/>
        <dbReference type="ChEBI" id="CHEBI:456216"/>
        <dbReference type="EC" id="2.7.1.134"/>
    </reaction>
</comment>
<evidence type="ECO:0000256" key="1">
    <source>
        <dbReference type="ARBA" id="ARBA00009601"/>
    </source>
</evidence>
<comment type="function">
    <text evidence="9">Kinase that can phosphorylate various inositol polyphosphate such as Ins(3,4,5,6)P4 or Ins(1,3,4)P3.</text>
</comment>
<feature type="binding site" evidence="11">
    <location>
        <position position="280"/>
    </location>
    <ligand>
        <name>Mg(2+)</name>
        <dbReference type="ChEBI" id="CHEBI:18420"/>
        <label>1</label>
    </ligand>
</feature>
<dbReference type="EMBL" id="JAAARO010000023">
    <property type="protein sequence ID" value="KAF5725766.1"/>
    <property type="molecule type" value="Genomic_DNA"/>
</dbReference>
<evidence type="ECO:0000313" key="14">
    <source>
        <dbReference type="Proteomes" id="UP000593562"/>
    </source>
</evidence>
<evidence type="ECO:0000256" key="8">
    <source>
        <dbReference type="ARBA" id="ARBA00022842"/>
    </source>
</evidence>
<evidence type="ECO:0000256" key="5">
    <source>
        <dbReference type="ARBA" id="ARBA00022741"/>
    </source>
</evidence>
<proteinExistence type="inferred from homology"/>
<comment type="caution">
    <text evidence="13">The sequence shown here is derived from an EMBL/GenBank/DDBJ whole genome shotgun (WGS) entry which is preliminary data.</text>
</comment>
<dbReference type="PIRSF" id="PIRSF038186">
    <property type="entry name" value="ITPK"/>
    <property type="match status" value="1"/>
</dbReference>
<evidence type="ECO:0000256" key="10">
    <source>
        <dbReference type="PIRSR" id="PIRSR038186-1"/>
    </source>
</evidence>
<feature type="binding site" evidence="10">
    <location>
        <position position="141"/>
    </location>
    <ligand>
        <name>ATP</name>
        <dbReference type="ChEBI" id="CHEBI:30616"/>
    </ligand>
</feature>
<keyword evidence="8 9" id="KW-0460">Magnesium</keyword>
<dbReference type="PANTHER" id="PTHR14217">
    <property type="entry name" value="INOSITOL-TETRAKISPHOSPHATE 1-KINASE"/>
    <property type="match status" value="1"/>
</dbReference>
<dbReference type="GO" id="GO:0005524">
    <property type="term" value="F:ATP binding"/>
    <property type="evidence" value="ECO:0007669"/>
    <property type="project" value="UniProtKB-UniRule"/>
</dbReference>
<protein>
    <recommendedName>
        <fullName evidence="9">Inositol-tetrakisphosphate 1-kinase</fullName>
        <ecNumber evidence="9">2.7.1.134</ecNumber>
    </recommendedName>
</protein>
<dbReference type="GO" id="GO:0032957">
    <property type="term" value="P:inositol trisphosphate metabolic process"/>
    <property type="evidence" value="ECO:0007669"/>
    <property type="project" value="InterPro"/>
</dbReference>
<feature type="binding site" evidence="10">
    <location>
        <position position="286"/>
    </location>
    <ligand>
        <name>1D-myo-inositol 1,3,4-trisphosphate</name>
        <dbReference type="ChEBI" id="CHEBI:58414"/>
    </ligand>
</feature>
<dbReference type="PROSITE" id="PS50975">
    <property type="entry name" value="ATP_GRASP"/>
    <property type="match status" value="1"/>
</dbReference>
<keyword evidence="6 9" id="KW-0418">Kinase</keyword>
<dbReference type="InterPro" id="IPR040464">
    <property type="entry name" value="InsP(3)kin_ATP-grasp"/>
</dbReference>
<feature type="domain" description="ATP-grasp" evidence="12">
    <location>
        <begin position="105"/>
        <end position="309"/>
    </location>
</feature>
<dbReference type="InterPro" id="IPR008656">
    <property type="entry name" value="Inositol_tetrakis-P_1-kinase"/>
</dbReference>
<feature type="binding site" evidence="10">
    <location>
        <begin position="173"/>
        <end position="184"/>
    </location>
    <ligand>
        <name>ATP</name>
        <dbReference type="ChEBI" id="CHEBI:30616"/>
    </ligand>
</feature>
<dbReference type="GO" id="GO:0052725">
    <property type="term" value="F:inositol-1,3,4-trisphosphate 6-kinase activity"/>
    <property type="evidence" value="ECO:0007669"/>
    <property type="project" value="InterPro"/>
</dbReference>
<feature type="binding site" evidence="10">
    <location>
        <position position="199"/>
    </location>
    <ligand>
        <name>ATP</name>
        <dbReference type="ChEBI" id="CHEBI:30616"/>
    </ligand>
</feature>
<feature type="binding site" evidence="10">
    <location>
        <position position="184"/>
    </location>
    <ligand>
        <name>1D-myo-inositol 1,3,4-trisphosphate</name>
        <dbReference type="ChEBI" id="CHEBI:58414"/>
    </ligand>
</feature>
<dbReference type="InterPro" id="IPR011761">
    <property type="entry name" value="ATP-grasp"/>
</dbReference>
<feature type="binding site" evidence="10">
    <location>
        <position position="59"/>
    </location>
    <ligand>
        <name>1D-myo-inositol 1,3,4-trisphosphate</name>
        <dbReference type="ChEBI" id="CHEBI:58414"/>
    </ligand>
</feature>
<reference evidence="13 14" key="1">
    <citation type="journal article" date="2020" name="Nat. Commun.">
        <title>Genome of Tripterygium wilfordii and identification of cytochrome P450 involved in triptolide biosynthesis.</title>
        <authorList>
            <person name="Tu L."/>
            <person name="Su P."/>
            <person name="Zhang Z."/>
            <person name="Gao L."/>
            <person name="Wang J."/>
            <person name="Hu T."/>
            <person name="Zhou J."/>
            <person name="Zhang Y."/>
            <person name="Zhao Y."/>
            <person name="Liu Y."/>
            <person name="Song Y."/>
            <person name="Tong Y."/>
            <person name="Lu Y."/>
            <person name="Yang J."/>
            <person name="Xu C."/>
            <person name="Jia M."/>
            <person name="Peters R.J."/>
            <person name="Huang L."/>
            <person name="Gao W."/>
        </authorList>
    </citation>
    <scope>NUCLEOTIDE SEQUENCE [LARGE SCALE GENOMIC DNA]</scope>
    <source>
        <strain evidence="14">cv. XIE 37</strain>
        <tissue evidence="13">Leaf</tissue>
    </source>
</reference>
<keyword evidence="4 9" id="KW-0479">Metal-binding</keyword>
<comment type="similarity">
    <text evidence="1 9">Belongs to the ITPK1 family.</text>
</comment>